<proteinExistence type="predicted"/>
<dbReference type="EMBL" id="JBBNAF010000001">
    <property type="protein sequence ID" value="KAK9169880.1"/>
    <property type="molecule type" value="Genomic_DNA"/>
</dbReference>
<protein>
    <submittedName>
        <fullName evidence="1">Uncharacterized protein</fullName>
    </submittedName>
</protein>
<gene>
    <name evidence="1" type="ORF">Syun_002020</name>
</gene>
<organism evidence="1 2">
    <name type="scientific">Stephania yunnanensis</name>
    <dbReference type="NCBI Taxonomy" id="152371"/>
    <lineage>
        <taxon>Eukaryota</taxon>
        <taxon>Viridiplantae</taxon>
        <taxon>Streptophyta</taxon>
        <taxon>Embryophyta</taxon>
        <taxon>Tracheophyta</taxon>
        <taxon>Spermatophyta</taxon>
        <taxon>Magnoliopsida</taxon>
        <taxon>Ranunculales</taxon>
        <taxon>Menispermaceae</taxon>
        <taxon>Menispermoideae</taxon>
        <taxon>Cissampelideae</taxon>
        <taxon>Stephania</taxon>
    </lineage>
</organism>
<name>A0AAP0LFT0_9MAGN</name>
<evidence type="ECO:0000313" key="1">
    <source>
        <dbReference type="EMBL" id="KAK9169880.1"/>
    </source>
</evidence>
<accession>A0AAP0LFT0</accession>
<dbReference type="AlphaFoldDB" id="A0AAP0LFT0"/>
<evidence type="ECO:0000313" key="2">
    <source>
        <dbReference type="Proteomes" id="UP001420932"/>
    </source>
</evidence>
<keyword evidence="2" id="KW-1185">Reference proteome</keyword>
<sequence length="101" mass="11352">MFNYFFLLLEQVVMQDVGIAITGDSIVLKFEKARSALEESLKRVEDIILDTSCSYLGFSLNLIKQINSMKENAVNLMPQNSRSFILNTEEAGSCAILRESP</sequence>
<comment type="caution">
    <text evidence="1">The sequence shown here is derived from an EMBL/GenBank/DDBJ whole genome shotgun (WGS) entry which is preliminary data.</text>
</comment>
<reference evidence="1 2" key="1">
    <citation type="submission" date="2024-01" db="EMBL/GenBank/DDBJ databases">
        <title>Genome assemblies of Stephania.</title>
        <authorList>
            <person name="Yang L."/>
        </authorList>
    </citation>
    <scope>NUCLEOTIDE SEQUENCE [LARGE SCALE GENOMIC DNA]</scope>
    <source>
        <strain evidence="1">YNDBR</strain>
        <tissue evidence="1">Leaf</tissue>
    </source>
</reference>
<dbReference type="Proteomes" id="UP001420932">
    <property type="component" value="Unassembled WGS sequence"/>
</dbReference>